<dbReference type="InterPro" id="IPR013783">
    <property type="entry name" value="Ig-like_fold"/>
</dbReference>
<dbReference type="InterPro" id="IPR003599">
    <property type="entry name" value="Ig_sub"/>
</dbReference>
<dbReference type="Gene3D" id="2.60.40.10">
    <property type="entry name" value="Immunoglobulins"/>
    <property type="match status" value="3"/>
</dbReference>
<feature type="domain" description="Ig-like" evidence="2">
    <location>
        <begin position="183"/>
        <end position="310"/>
    </location>
</feature>
<evidence type="ECO:0000313" key="4">
    <source>
        <dbReference type="Proteomes" id="UP000007879"/>
    </source>
</evidence>
<reference evidence="4" key="1">
    <citation type="journal article" date="2010" name="Nature">
        <title>The Amphimedon queenslandica genome and the evolution of animal complexity.</title>
        <authorList>
            <person name="Srivastava M."/>
            <person name="Simakov O."/>
            <person name="Chapman J."/>
            <person name="Fahey B."/>
            <person name="Gauthier M.E."/>
            <person name="Mitros T."/>
            <person name="Richards G.S."/>
            <person name="Conaco C."/>
            <person name="Dacre M."/>
            <person name="Hellsten U."/>
            <person name="Larroux C."/>
            <person name="Putnam N.H."/>
            <person name="Stanke M."/>
            <person name="Adamska M."/>
            <person name="Darling A."/>
            <person name="Degnan S.M."/>
            <person name="Oakley T.H."/>
            <person name="Plachetzki D.C."/>
            <person name="Zhai Y."/>
            <person name="Adamski M."/>
            <person name="Calcino A."/>
            <person name="Cummins S.F."/>
            <person name="Goodstein D.M."/>
            <person name="Harris C."/>
            <person name="Jackson D.J."/>
            <person name="Leys S.P."/>
            <person name="Shu S."/>
            <person name="Woodcroft B.J."/>
            <person name="Vervoort M."/>
            <person name="Kosik K.S."/>
            <person name="Manning G."/>
            <person name="Degnan B.M."/>
            <person name="Rokhsar D.S."/>
        </authorList>
    </citation>
    <scope>NUCLEOTIDE SEQUENCE [LARGE SCALE GENOMIC DNA]</scope>
</reference>
<dbReference type="SUPFAM" id="SSF48726">
    <property type="entry name" value="Immunoglobulin"/>
    <property type="match status" value="3"/>
</dbReference>
<dbReference type="RefSeq" id="XP_019863651.1">
    <property type="nucleotide sequence ID" value="XM_020008092.1"/>
</dbReference>
<dbReference type="GO" id="GO:0007156">
    <property type="term" value="P:homophilic cell adhesion via plasma membrane adhesion molecules"/>
    <property type="evidence" value="ECO:0007669"/>
    <property type="project" value="TreeGrafter"/>
</dbReference>
<dbReference type="KEGG" id="aqu:109592708"/>
<keyword evidence="4" id="KW-1185">Reference proteome</keyword>
<feature type="domain" description="Ig-like" evidence="2">
    <location>
        <begin position="19"/>
        <end position="97"/>
    </location>
</feature>
<dbReference type="InterPro" id="IPR007110">
    <property type="entry name" value="Ig-like_dom"/>
</dbReference>
<dbReference type="AlphaFoldDB" id="A0AAN0K283"/>
<sequence length="331" mass="35999">MASNAAGSTNISTNLFISPRFLIRPQDVRTQIRFNESLTCEVESYPVPSYSWMKEGNVVGPSDYRYPFYPVEFGDEGEYTCIATSNSLSIDSSAIVHVSPLHSARTDPNVTNSVVNTPVTFNCLSLGGPNNMYYWVYDRTSERLSNVNELNVTSHASRGGSYTCTVGNQAGYDHAISTLNVAPEILIHPSPQNVTLAVESITLYCLVSGYPFPQVEWYLNDTQILPQSDTRVTITTVNNPTLIPGYDSMGEFSGSGLSDFGLGSGGDSLDIRNPFGVNLDVGDIKDPFGTVSSQLVIKDTTISDSGLYHCEGVIDNLFDDKPSQPALVLVQ</sequence>
<reference evidence="3" key="2">
    <citation type="submission" date="2024-06" db="UniProtKB">
        <authorList>
            <consortium name="EnsemblMetazoa"/>
        </authorList>
    </citation>
    <scope>IDENTIFICATION</scope>
</reference>
<accession>A0AAN0K283</accession>
<evidence type="ECO:0000313" key="3">
    <source>
        <dbReference type="EnsemblMetazoa" id="XP_019863651.1"/>
    </source>
</evidence>
<organism evidence="3 4">
    <name type="scientific">Amphimedon queenslandica</name>
    <name type="common">Sponge</name>
    <dbReference type="NCBI Taxonomy" id="400682"/>
    <lineage>
        <taxon>Eukaryota</taxon>
        <taxon>Metazoa</taxon>
        <taxon>Porifera</taxon>
        <taxon>Demospongiae</taxon>
        <taxon>Heteroscleromorpha</taxon>
        <taxon>Haplosclerida</taxon>
        <taxon>Niphatidae</taxon>
        <taxon>Amphimedon</taxon>
    </lineage>
</organism>
<name>A0AAN0K283_AMPQE</name>
<evidence type="ECO:0000256" key="1">
    <source>
        <dbReference type="ARBA" id="ARBA00023319"/>
    </source>
</evidence>
<proteinExistence type="predicted"/>
<dbReference type="InterPro" id="IPR036179">
    <property type="entry name" value="Ig-like_dom_sf"/>
</dbReference>
<protein>
    <recommendedName>
        <fullName evidence="2">Ig-like domain-containing protein</fullName>
    </recommendedName>
</protein>
<dbReference type="GO" id="GO:0098632">
    <property type="term" value="F:cell-cell adhesion mediator activity"/>
    <property type="evidence" value="ECO:0007669"/>
    <property type="project" value="TreeGrafter"/>
</dbReference>
<dbReference type="InterPro" id="IPR003598">
    <property type="entry name" value="Ig_sub2"/>
</dbReference>
<dbReference type="Proteomes" id="UP000007879">
    <property type="component" value="Unassembled WGS sequence"/>
</dbReference>
<dbReference type="GO" id="GO:0005886">
    <property type="term" value="C:plasma membrane"/>
    <property type="evidence" value="ECO:0007669"/>
    <property type="project" value="TreeGrafter"/>
</dbReference>
<dbReference type="SMART" id="SM00409">
    <property type="entry name" value="IG"/>
    <property type="match status" value="3"/>
</dbReference>
<dbReference type="PROSITE" id="PS50835">
    <property type="entry name" value="IG_LIKE"/>
    <property type="match status" value="3"/>
</dbReference>
<evidence type="ECO:0000259" key="2">
    <source>
        <dbReference type="PROSITE" id="PS50835"/>
    </source>
</evidence>
<dbReference type="GeneID" id="109592708"/>
<feature type="domain" description="Ig-like" evidence="2">
    <location>
        <begin position="100"/>
        <end position="182"/>
    </location>
</feature>
<dbReference type="EnsemblMetazoa" id="XM_020008092.1">
    <property type="protein sequence ID" value="XP_019863651.1"/>
    <property type="gene ID" value="LOC109592708"/>
</dbReference>
<keyword evidence="1" id="KW-0393">Immunoglobulin domain</keyword>
<dbReference type="SMART" id="SM00408">
    <property type="entry name" value="IGc2"/>
    <property type="match status" value="3"/>
</dbReference>
<dbReference type="PANTHER" id="PTHR10075:SF100">
    <property type="entry name" value="FASCICLIN-2"/>
    <property type="match status" value="1"/>
</dbReference>
<dbReference type="PANTHER" id="PTHR10075">
    <property type="entry name" value="BASIGIN RELATED"/>
    <property type="match status" value="1"/>
</dbReference>
<dbReference type="Pfam" id="PF13927">
    <property type="entry name" value="Ig_3"/>
    <property type="match status" value="2"/>
</dbReference>